<sequence>MSNDTQKADQIAHRLYTKLTLVVNHARATAEPGPQAKVDKWFNIETPDADVFKEHTRIYRSISSLSTPSSFQLQVLLCVPELTATQVLAYLSPDSSRLPIDPTPRFILLESWAIEFLPSSSRGHEDRQDVAPPTMYKHSISLFRSVYTLLRILPAWRLARRARRPGGTRNGNFTIQIRVESEDESRIQDTLSFESLVQNTRLPQKTDAFPAVPHPKGSLGLSVTYLTSPDFKVFDRESLLSSRFLSQDEGPEFTPTLLKNQQRDSLASSPGSLPMRTSLPRSPPSSVADRFVIPPAIHQRTNSLTGGSPRLQTGALPMTRATSISGAGGTPGSVSGISDTSSRQAAASTGSREDLAPSALAARLRKESIGAVRSENGAGPLPIRRPVLPQVNPFKSSTLSSGSPSLHSPSPSLRQHSPLSGPGPTLPSRPPAHSSPTSSRAPALPSPIGAGATGRLPSSPVMPFKPSPPLGPSNLGGPSSLDRRSVTSTEGAPGITGESSPRLTSKRYVSSFGHRYSLSGAGSAASSSSGVTQAERGSMSFLGSHTDDDDISDFVQQIEKRKPLGSRREPSLSKAPDVPVDSQPTSSSAADDVATLERRTLSSGEPIVVSADNVDERLRQMNEAFLASLEGFGARRRERSIGREDAESSNGSTTVRAPSSGPSTLGRRTVTLDPLNFAHRREGSDDALLGRPTTGSGSGSAGYGIPPLFSRPRLLSTGSARSATSTASEEVIGRMDPEIDDGRRRSRSGGFL</sequence>
<protein>
    <submittedName>
        <fullName evidence="1">Autophagy-related protein 13-domain-containing protein</fullName>
    </submittedName>
</protein>
<keyword evidence="2" id="KW-1185">Reference proteome</keyword>
<proteinExistence type="predicted"/>
<accession>A0ACB8TRD6</accession>
<comment type="caution">
    <text evidence="1">The sequence shown here is derived from an EMBL/GenBank/DDBJ whole genome shotgun (WGS) entry which is preliminary data.</text>
</comment>
<dbReference type="EMBL" id="MU274940">
    <property type="protein sequence ID" value="KAI0084627.1"/>
    <property type="molecule type" value="Genomic_DNA"/>
</dbReference>
<organism evidence="1 2">
    <name type="scientific">Irpex rosettiformis</name>
    <dbReference type="NCBI Taxonomy" id="378272"/>
    <lineage>
        <taxon>Eukaryota</taxon>
        <taxon>Fungi</taxon>
        <taxon>Dikarya</taxon>
        <taxon>Basidiomycota</taxon>
        <taxon>Agaricomycotina</taxon>
        <taxon>Agaricomycetes</taxon>
        <taxon>Polyporales</taxon>
        <taxon>Irpicaceae</taxon>
        <taxon>Irpex</taxon>
    </lineage>
</organism>
<evidence type="ECO:0000313" key="2">
    <source>
        <dbReference type="Proteomes" id="UP001055072"/>
    </source>
</evidence>
<name>A0ACB8TRD6_9APHY</name>
<gene>
    <name evidence="1" type="ORF">BDY19DRAFT_997541</name>
</gene>
<reference evidence="1" key="1">
    <citation type="journal article" date="2021" name="Environ. Microbiol.">
        <title>Gene family expansions and transcriptome signatures uncover fungal adaptations to wood decay.</title>
        <authorList>
            <person name="Hage H."/>
            <person name="Miyauchi S."/>
            <person name="Viragh M."/>
            <person name="Drula E."/>
            <person name="Min B."/>
            <person name="Chaduli D."/>
            <person name="Navarro D."/>
            <person name="Favel A."/>
            <person name="Norest M."/>
            <person name="Lesage-Meessen L."/>
            <person name="Balint B."/>
            <person name="Merenyi Z."/>
            <person name="de Eugenio L."/>
            <person name="Morin E."/>
            <person name="Martinez A.T."/>
            <person name="Baldrian P."/>
            <person name="Stursova M."/>
            <person name="Martinez M.J."/>
            <person name="Novotny C."/>
            <person name="Magnuson J.K."/>
            <person name="Spatafora J.W."/>
            <person name="Maurice S."/>
            <person name="Pangilinan J."/>
            <person name="Andreopoulos W."/>
            <person name="LaButti K."/>
            <person name="Hundley H."/>
            <person name="Na H."/>
            <person name="Kuo A."/>
            <person name="Barry K."/>
            <person name="Lipzen A."/>
            <person name="Henrissat B."/>
            <person name="Riley R."/>
            <person name="Ahrendt S."/>
            <person name="Nagy L.G."/>
            <person name="Grigoriev I.V."/>
            <person name="Martin F."/>
            <person name="Rosso M.N."/>
        </authorList>
    </citation>
    <scope>NUCLEOTIDE SEQUENCE</scope>
    <source>
        <strain evidence="1">CBS 384.51</strain>
    </source>
</reference>
<evidence type="ECO:0000313" key="1">
    <source>
        <dbReference type="EMBL" id="KAI0084627.1"/>
    </source>
</evidence>
<dbReference type="Proteomes" id="UP001055072">
    <property type="component" value="Unassembled WGS sequence"/>
</dbReference>